<dbReference type="PANTHER" id="PTHR33053">
    <property type="entry name" value="PROTEIN, PUTATIVE-RELATED"/>
    <property type="match status" value="1"/>
</dbReference>
<feature type="compositionally biased region" description="Basic and acidic residues" evidence="1">
    <location>
        <begin position="326"/>
        <end position="347"/>
    </location>
</feature>
<dbReference type="STRING" id="84645.A0A498MHS0"/>
<comment type="caution">
    <text evidence="2">The sequence shown here is derived from an EMBL/GenBank/DDBJ whole genome shotgun (WGS) entry which is preliminary data.</text>
</comment>
<protein>
    <submittedName>
        <fullName evidence="2">Uncharacterized protein</fullName>
    </submittedName>
</protein>
<organism evidence="2 3">
    <name type="scientific">Labeo rohita</name>
    <name type="common">Indian major carp</name>
    <name type="synonym">Cyprinus rohita</name>
    <dbReference type="NCBI Taxonomy" id="84645"/>
    <lineage>
        <taxon>Eukaryota</taxon>
        <taxon>Metazoa</taxon>
        <taxon>Chordata</taxon>
        <taxon>Craniata</taxon>
        <taxon>Vertebrata</taxon>
        <taxon>Euteleostomi</taxon>
        <taxon>Actinopterygii</taxon>
        <taxon>Neopterygii</taxon>
        <taxon>Teleostei</taxon>
        <taxon>Ostariophysi</taxon>
        <taxon>Cypriniformes</taxon>
        <taxon>Cyprinidae</taxon>
        <taxon>Labeoninae</taxon>
        <taxon>Labeonini</taxon>
        <taxon>Labeo</taxon>
    </lineage>
</organism>
<proteinExistence type="predicted"/>
<feature type="compositionally biased region" description="Low complexity" evidence="1">
    <location>
        <begin position="315"/>
        <end position="325"/>
    </location>
</feature>
<reference evidence="2 3" key="1">
    <citation type="submission" date="2018-03" db="EMBL/GenBank/DDBJ databases">
        <title>Draft genome sequence of Rohu Carp (Labeo rohita).</title>
        <authorList>
            <person name="Das P."/>
            <person name="Kushwaha B."/>
            <person name="Joshi C.G."/>
            <person name="Kumar D."/>
            <person name="Nagpure N.S."/>
            <person name="Sahoo L."/>
            <person name="Das S.P."/>
            <person name="Bit A."/>
            <person name="Patnaik S."/>
            <person name="Meher P.K."/>
            <person name="Jayasankar P."/>
            <person name="Koringa P.G."/>
            <person name="Patel N.V."/>
            <person name="Hinsu A.T."/>
            <person name="Kumar R."/>
            <person name="Pandey M."/>
            <person name="Agarwal S."/>
            <person name="Srivastava S."/>
            <person name="Singh M."/>
            <person name="Iquebal M.A."/>
            <person name="Jaiswal S."/>
            <person name="Angadi U.B."/>
            <person name="Kumar N."/>
            <person name="Raza M."/>
            <person name="Shah T.M."/>
            <person name="Rai A."/>
            <person name="Jena J.K."/>
        </authorList>
    </citation>
    <scope>NUCLEOTIDE SEQUENCE [LARGE SCALE GENOMIC DNA]</scope>
    <source>
        <strain evidence="2">DASCIFA01</strain>
        <tissue evidence="2">Testis</tissue>
    </source>
</reference>
<gene>
    <name evidence="2" type="ORF">ROHU_025543</name>
</gene>
<dbReference type="AlphaFoldDB" id="A0A498MHS0"/>
<feature type="compositionally biased region" description="Polar residues" evidence="1">
    <location>
        <begin position="30"/>
        <end position="44"/>
    </location>
</feature>
<feature type="region of interest" description="Disordered" evidence="1">
    <location>
        <begin position="21"/>
        <end position="61"/>
    </location>
</feature>
<evidence type="ECO:0000313" key="2">
    <source>
        <dbReference type="EMBL" id="RXN19670.1"/>
    </source>
</evidence>
<feature type="region of interest" description="Disordered" evidence="1">
    <location>
        <begin position="285"/>
        <end position="362"/>
    </location>
</feature>
<feature type="compositionally biased region" description="Polar residues" evidence="1">
    <location>
        <begin position="256"/>
        <end position="267"/>
    </location>
</feature>
<dbReference type="Proteomes" id="UP000290572">
    <property type="component" value="Unassembled WGS sequence"/>
</dbReference>
<dbReference type="EMBL" id="QBIY01012660">
    <property type="protein sequence ID" value="RXN19670.1"/>
    <property type="molecule type" value="Genomic_DNA"/>
</dbReference>
<name>A0A498MHS0_LABRO</name>
<keyword evidence="3" id="KW-1185">Reference proteome</keyword>
<feature type="region of interest" description="Disordered" evidence="1">
    <location>
        <begin position="241"/>
        <end position="268"/>
    </location>
</feature>
<evidence type="ECO:0000256" key="1">
    <source>
        <dbReference type="SAM" id="MobiDB-lite"/>
    </source>
</evidence>
<dbReference type="PANTHER" id="PTHR33053:SF26">
    <property type="entry name" value="TRANSPOSASE DOMAIN-CONTAINING PROTEIN"/>
    <property type="match status" value="1"/>
</dbReference>
<evidence type="ECO:0000313" key="3">
    <source>
        <dbReference type="Proteomes" id="UP000290572"/>
    </source>
</evidence>
<accession>A0A498MHS0</accession>
<sequence>MTLRVRQWRKRKRELDQLLCYSDSDEEGIENNSNSVPGTSSCSSDGVPRTPDSLSDSVLGASDDFDFDTDLDYSSTDSEQEPNEAEVTSFEDELRQWALEHRLTHRALNGLLPILRNQGHLLPVDCRTLLATPQHNTTESKCGGEYKYYGLEKGICRYLSQMETNDVHLNINVNGIPLFKSSGVQFWPILAKCGHFDPFIVAMFSGQSVKLPPFPTAPQKLQPIEDTNMLHTCDTSLEDGAMSGPAECADSPRGSEMSTPNSASQTLDGLVEACSGTEKYAARYRRKEMSNASTALRSRDLSTPRSRHAKDGYRSRSSSGSTIRSWHSDFERPTFRSRDDGSRHSDGPDMMGHSRGQGQDMIDPVAMPPVPRPGPDMIKEHSNVMTDPVAMPPVPRPGPDMIKEHSNVMTDPVAMPPVPRPGPDMIKEHSNVMTDPVAMPPVPRPGPDMIKEHSNVMTDPVAMPPVPRPGPDMIKEHSNVMTDPVAMPPVPRPGPDMIKEHSNVMTDPVAMPPVPRPGPDMIKEHSNVMTDPVAMPPVPRPARHMALKNAQWTHAEVPNHQVATHYQDVEDFPPAPKNILG</sequence>